<proteinExistence type="predicted"/>
<reference evidence="1 2" key="1">
    <citation type="submission" date="2019-07" db="EMBL/GenBank/DDBJ databases">
        <title>Genome sequencing of 100 strains of the haloalkaliphilic chemolithoautotrophic sulfur-oxidizing bacterium Thioalkalivibrio.</title>
        <authorList>
            <person name="Muyzer G."/>
        </authorList>
    </citation>
    <scope>NUCLEOTIDE SEQUENCE [LARGE SCALE GENOMIC DNA]</scope>
    <source>
        <strain evidence="1 2">ASO4-4</strain>
    </source>
</reference>
<dbReference type="OrthoDB" id="5391607at2"/>
<evidence type="ECO:0000313" key="1">
    <source>
        <dbReference type="EMBL" id="TWI68893.1"/>
    </source>
</evidence>
<dbReference type="SUPFAM" id="SSF82171">
    <property type="entry name" value="DPP6 N-terminal domain-like"/>
    <property type="match status" value="1"/>
</dbReference>
<dbReference type="InterPro" id="IPR011659">
    <property type="entry name" value="WD40"/>
</dbReference>
<keyword evidence="2" id="KW-1185">Reference proteome</keyword>
<dbReference type="SUPFAM" id="SSF50993">
    <property type="entry name" value="Peptidase/esterase 'gauge' domain"/>
    <property type="match status" value="1"/>
</dbReference>
<protein>
    <submittedName>
        <fullName evidence="1">WD40 repeat protein</fullName>
    </submittedName>
</protein>
<dbReference type="Gene3D" id="2.120.10.30">
    <property type="entry name" value="TolB, C-terminal domain"/>
    <property type="match status" value="1"/>
</dbReference>
<comment type="caution">
    <text evidence="1">The sequence shown here is derived from an EMBL/GenBank/DDBJ whole genome shotgun (WGS) entry which is preliminary data.</text>
</comment>
<dbReference type="NCBIfam" id="NF045725">
    <property type="entry name" value="TmcD_fam"/>
    <property type="match status" value="1"/>
</dbReference>
<name>A0A562RIZ4_9BACT</name>
<accession>A0A562RIZ4</accession>
<dbReference type="AlphaFoldDB" id="A0A562RIZ4"/>
<dbReference type="Pfam" id="PF07676">
    <property type="entry name" value="PD40"/>
    <property type="match status" value="1"/>
</dbReference>
<gene>
    <name evidence="1" type="ORF">LZ24_02365</name>
</gene>
<organism evidence="1 2">
    <name type="scientific">Desulfobotulus alkaliphilus</name>
    <dbReference type="NCBI Taxonomy" id="622671"/>
    <lineage>
        <taxon>Bacteria</taxon>
        <taxon>Pseudomonadati</taxon>
        <taxon>Thermodesulfobacteriota</taxon>
        <taxon>Desulfobacteria</taxon>
        <taxon>Desulfobacterales</taxon>
        <taxon>Desulfobacteraceae</taxon>
        <taxon>Desulfobotulus</taxon>
    </lineage>
</organism>
<evidence type="ECO:0000313" key="2">
    <source>
        <dbReference type="Proteomes" id="UP000318307"/>
    </source>
</evidence>
<sequence length="425" mass="47341">MKQKTMMKAEWDWQTGRRIVADLNQWKKAYGYVEVPVIRPDGEGAAAIVRTDEAEFSIVSSEGLWEGRWDKIWKLRYGADHRLSALVAEMGAWSMAVDDEVWEESFDFLWTPMQSSDGRHMAASVQQGRQYAGVLDGIIWEKTFFAINDLAMAPAGDRLAAVVQTVALQEGDIEKFQSGCFTVAVNGETWHQNFVNLWDVRFSADGLHVVAAARSSLYDYTVVVDGKSWNQRFDGLWEPLFLKDGRVAVPARSGGKWQLVADGSPLWSRTFAQLWQLVTDPVSGNVAGVCAPEFGKWTLVADDRVWGLRFGDMVMDPVFSPDGRRLACTGKNGNAWTLACDDKVWDHGFEQIWAPVFSPDSAHVGCRVRDKGRYAVYVNGKAVVSGLDFAWDPVFSPDGRRVLIRGVGGEGDLAGKVFREVLEIG</sequence>
<dbReference type="EMBL" id="VLLC01000019">
    <property type="protein sequence ID" value="TWI68893.1"/>
    <property type="molecule type" value="Genomic_DNA"/>
</dbReference>
<dbReference type="RefSeq" id="WP_144685476.1">
    <property type="nucleotide sequence ID" value="NZ_VLLC01000019.1"/>
</dbReference>
<dbReference type="Proteomes" id="UP000318307">
    <property type="component" value="Unassembled WGS sequence"/>
</dbReference>
<dbReference type="InterPro" id="IPR011042">
    <property type="entry name" value="6-blade_b-propeller_TolB-like"/>
</dbReference>